<dbReference type="Proteomes" id="UP000216451">
    <property type="component" value="Unassembled WGS sequence"/>
</dbReference>
<accession>A0A261G271</accession>
<comment type="caution">
    <text evidence="2">The sequence shown here is derived from an EMBL/GenBank/DDBJ whole genome shotgun (WGS) entry which is preliminary data.</text>
</comment>
<evidence type="ECO:0000313" key="3">
    <source>
        <dbReference type="Proteomes" id="UP000216451"/>
    </source>
</evidence>
<feature type="transmembrane region" description="Helical" evidence="1">
    <location>
        <begin position="21"/>
        <end position="47"/>
    </location>
</feature>
<keyword evidence="1" id="KW-0472">Membrane</keyword>
<name>A0A261G271_9BIFI</name>
<proteinExistence type="predicted"/>
<gene>
    <name evidence="2" type="ORF">BAQU_1705</name>
</gene>
<evidence type="ECO:0000313" key="2">
    <source>
        <dbReference type="EMBL" id="OZG65522.1"/>
    </source>
</evidence>
<keyword evidence="1" id="KW-1133">Transmembrane helix</keyword>
<dbReference type="EMBL" id="MWXA01000008">
    <property type="protein sequence ID" value="OZG65522.1"/>
    <property type="molecule type" value="Genomic_DNA"/>
</dbReference>
<reference evidence="2 3" key="1">
    <citation type="journal article" date="2017" name="BMC Genomics">
        <title>Comparative genomic and phylogenomic analyses of the Bifidobacteriaceae family.</title>
        <authorList>
            <person name="Lugli G.A."/>
            <person name="Milani C."/>
            <person name="Turroni F."/>
            <person name="Duranti S."/>
            <person name="Mancabelli L."/>
            <person name="Mangifesta M."/>
            <person name="Ferrario C."/>
            <person name="Modesto M."/>
            <person name="Mattarelli P."/>
            <person name="Jiri K."/>
            <person name="van Sinderen D."/>
            <person name="Ventura M."/>
        </authorList>
    </citation>
    <scope>NUCLEOTIDE SEQUENCE [LARGE SCALE GENOMIC DNA]</scope>
    <source>
        <strain evidence="2 3">LMG 28769</strain>
    </source>
</reference>
<keyword evidence="3" id="KW-1185">Reference proteome</keyword>
<protein>
    <submittedName>
        <fullName evidence="2">Uncharacterized protein</fullName>
    </submittedName>
</protein>
<evidence type="ECO:0000256" key="1">
    <source>
        <dbReference type="SAM" id="Phobius"/>
    </source>
</evidence>
<dbReference type="AlphaFoldDB" id="A0A261G271"/>
<sequence length="78" mass="8612">MAQRSHTHLHTRRPQIATVKTIAFIGTLLIFAVAGAIAFMSFIWLAAGATAGVGLMPWLTVFPVSLSVSFWMAWRLRL</sequence>
<feature type="transmembrane region" description="Helical" evidence="1">
    <location>
        <begin position="53"/>
        <end position="74"/>
    </location>
</feature>
<organism evidence="2 3">
    <name type="scientific">Bifidobacterium aquikefiri</name>
    <dbReference type="NCBI Taxonomy" id="1653207"/>
    <lineage>
        <taxon>Bacteria</taxon>
        <taxon>Bacillati</taxon>
        <taxon>Actinomycetota</taxon>
        <taxon>Actinomycetes</taxon>
        <taxon>Bifidobacteriales</taxon>
        <taxon>Bifidobacteriaceae</taxon>
        <taxon>Bifidobacterium</taxon>
    </lineage>
</organism>
<dbReference type="RefSeq" id="WP_094694732.1">
    <property type="nucleotide sequence ID" value="NZ_JBDNSV010000003.1"/>
</dbReference>
<keyword evidence="1" id="KW-0812">Transmembrane</keyword>
<dbReference type="GeneID" id="98296361"/>